<proteinExistence type="predicted"/>
<gene>
    <name evidence="2" type="ORF">PCOR1329_LOCUS18816</name>
</gene>
<feature type="compositionally biased region" description="Basic and acidic residues" evidence="1">
    <location>
        <begin position="73"/>
        <end position="84"/>
    </location>
</feature>
<name>A0ABN9RAL0_9DINO</name>
<sequence>MFSSPLVHHGGRRWTSTMELACVVPGTSSGALLPVALALLSGCRALEVQKDGSERVEKLGAERAESQSLRADVGAERAEAESLQRERAQARVRADMAGSLEMFQGSEQVEPRAPAAQHGSPVLPGGIASESVADTKRRLEEKIAAIAAREARHESR</sequence>
<feature type="region of interest" description="Disordered" evidence="1">
    <location>
        <begin position="105"/>
        <end position="128"/>
    </location>
</feature>
<dbReference type="EMBL" id="CAUYUJ010005949">
    <property type="protein sequence ID" value="CAK0815552.1"/>
    <property type="molecule type" value="Genomic_DNA"/>
</dbReference>
<evidence type="ECO:0000256" key="1">
    <source>
        <dbReference type="SAM" id="MobiDB-lite"/>
    </source>
</evidence>
<feature type="region of interest" description="Disordered" evidence="1">
    <location>
        <begin position="59"/>
        <end position="84"/>
    </location>
</feature>
<keyword evidence="3" id="KW-1185">Reference proteome</keyword>
<protein>
    <submittedName>
        <fullName evidence="2">Uncharacterized protein</fullName>
    </submittedName>
</protein>
<comment type="caution">
    <text evidence="2">The sequence shown here is derived from an EMBL/GenBank/DDBJ whole genome shotgun (WGS) entry which is preliminary data.</text>
</comment>
<dbReference type="Proteomes" id="UP001189429">
    <property type="component" value="Unassembled WGS sequence"/>
</dbReference>
<organism evidence="2 3">
    <name type="scientific">Prorocentrum cordatum</name>
    <dbReference type="NCBI Taxonomy" id="2364126"/>
    <lineage>
        <taxon>Eukaryota</taxon>
        <taxon>Sar</taxon>
        <taxon>Alveolata</taxon>
        <taxon>Dinophyceae</taxon>
        <taxon>Prorocentrales</taxon>
        <taxon>Prorocentraceae</taxon>
        <taxon>Prorocentrum</taxon>
    </lineage>
</organism>
<accession>A0ABN9RAL0</accession>
<evidence type="ECO:0000313" key="2">
    <source>
        <dbReference type="EMBL" id="CAK0815552.1"/>
    </source>
</evidence>
<evidence type="ECO:0000313" key="3">
    <source>
        <dbReference type="Proteomes" id="UP001189429"/>
    </source>
</evidence>
<reference evidence="2" key="1">
    <citation type="submission" date="2023-10" db="EMBL/GenBank/DDBJ databases">
        <authorList>
            <person name="Chen Y."/>
            <person name="Shah S."/>
            <person name="Dougan E. K."/>
            <person name="Thang M."/>
            <person name="Chan C."/>
        </authorList>
    </citation>
    <scope>NUCLEOTIDE SEQUENCE [LARGE SCALE GENOMIC DNA]</scope>
</reference>